<dbReference type="PROSITE" id="PS00211">
    <property type="entry name" value="ABC_TRANSPORTER_1"/>
    <property type="match status" value="1"/>
</dbReference>
<evidence type="ECO:0000256" key="3">
    <source>
        <dbReference type="ARBA" id="ARBA00022475"/>
    </source>
</evidence>
<keyword evidence="2" id="KW-0813">Transport</keyword>
<comment type="similarity">
    <text evidence="1">Belongs to the ABC transporter superfamily.</text>
</comment>
<dbReference type="Gene3D" id="3.40.50.300">
    <property type="entry name" value="P-loop containing nucleotide triphosphate hydrolases"/>
    <property type="match status" value="1"/>
</dbReference>
<dbReference type="Proteomes" id="UP000475582">
    <property type="component" value="Unassembled WGS sequence"/>
</dbReference>
<dbReference type="InterPro" id="IPR003439">
    <property type="entry name" value="ABC_transporter-like_ATP-bd"/>
</dbReference>
<protein>
    <submittedName>
        <fullName evidence="9">ATP-binding cassette domain-containing protein</fullName>
    </submittedName>
</protein>
<keyword evidence="3" id="KW-1003">Cell membrane</keyword>
<accession>A0A6L6PCQ2</accession>
<comment type="caution">
    <text evidence="9">The sequence shown here is derived from an EMBL/GenBank/DDBJ whole genome shotgun (WGS) entry which is preliminary data.</text>
</comment>
<name>A0A6L6PCQ2_9BURK</name>
<evidence type="ECO:0000256" key="6">
    <source>
        <dbReference type="ARBA" id="ARBA00022967"/>
    </source>
</evidence>
<dbReference type="Pfam" id="PF00005">
    <property type="entry name" value="ABC_tran"/>
    <property type="match status" value="1"/>
</dbReference>
<evidence type="ECO:0000313" key="9">
    <source>
        <dbReference type="EMBL" id="MTV36663.1"/>
    </source>
</evidence>
<dbReference type="InterPro" id="IPR003593">
    <property type="entry name" value="AAA+_ATPase"/>
</dbReference>
<evidence type="ECO:0000259" key="8">
    <source>
        <dbReference type="PROSITE" id="PS50893"/>
    </source>
</evidence>
<dbReference type="EMBL" id="WNKY01000002">
    <property type="protein sequence ID" value="MTV36663.1"/>
    <property type="molecule type" value="Genomic_DNA"/>
</dbReference>
<dbReference type="RefSeq" id="WP_155462019.1">
    <property type="nucleotide sequence ID" value="NZ_WNKY01000002.1"/>
</dbReference>
<keyword evidence="7" id="KW-0472">Membrane</keyword>
<dbReference type="PANTHER" id="PTHR42788:SF17">
    <property type="entry name" value="ALIPHATIC SULFONATES IMPORT ATP-BINDING PROTEIN SSUB"/>
    <property type="match status" value="1"/>
</dbReference>
<dbReference type="GO" id="GO:0005524">
    <property type="term" value="F:ATP binding"/>
    <property type="evidence" value="ECO:0007669"/>
    <property type="project" value="UniProtKB-KW"/>
</dbReference>
<organism evidence="9 10">
    <name type="scientific">Duganella radicis</name>
    <dbReference type="NCBI Taxonomy" id="551988"/>
    <lineage>
        <taxon>Bacteria</taxon>
        <taxon>Pseudomonadati</taxon>
        <taxon>Pseudomonadota</taxon>
        <taxon>Betaproteobacteria</taxon>
        <taxon>Burkholderiales</taxon>
        <taxon>Oxalobacteraceae</taxon>
        <taxon>Telluria group</taxon>
        <taxon>Duganella</taxon>
    </lineage>
</organism>
<evidence type="ECO:0000256" key="5">
    <source>
        <dbReference type="ARBA" id="ARBA00022840"/>
    </source>
</evidence>
<evidence type="ECO:0000256" key="7">
    <source>
        <dbReference type="ARBA" id="ARBA00023136"/>
    </source>
</evidence>
<keyword evidence="10" id="KW-1185">Reference proteome</keyword>
<evidence type="ECO:0000313" key="10">
    <source>
        <dbReference type="Proteomes" id="UP000475582"/>
    </source>
</evidence>
<feature type="domain" description="ABC transporter" evidence="8">
    <location>
        <begin position="33"/>
        <end position="250"/>
    </location>
</feature>
<keyword evidence="4" id="KW-0547">Nucleotide-binding</keyword>
<keyword evidence="6" id="KW-1278">Translocase</keyword>
<evidence type="ECO:0000256" key="4">
    <source>
        <dbReference type="ARBA" id="ARBA00022741"/>
    </source>
</evidence>
<keyword evidence="5 9" id="KW-0067">ATP-binding</keyword>
<dbReference type="PANTHER" id="PTHR42788">
    <property type="entry name" value="TAURINE IMPORT ATP-BINDING PROTEIN-RELATED"/>
    <property type="match status" value="1"/>
</dbReference>
<dbReference type="AlphaFoldDB" id="A0A6L6PCQ2"/>
<dbReference type="InterPro" id="IPR017871">
    <property type="entry name" value="ABC_transporter-like_CS"/>
</dbReference>
<evidence type="ECO:0000256" key="2">
    <source>
        <dbReference type="ARBA" id="ARBA00022448"/>
    </source>
</evidence>
<dbReference type="OrthoDB" id="9783039at2"/>
<dbReference type="PROSITE" id="PS50893">
    <property type="entry name" value="ABC_TRANSPORTER_2"/>
    <property type="match status" value="1"/>
</dbReference>
<sequence>MFISTALFDTSVFPREGAAWSSSSPPRRQGVSLALDKVSKSFGSRQVLKDVQLELAPGEFVAIVGRSGCGKSTLLRAIAGLETAEQGSIAVGKNGIAASIRIMFQEARLLPWKTVLENVAIGLPRSLNAAAATLATVGLAERANDWPSELSGGQRQRVALARALLHEPQLLLLDEPLGALDALTRIEMQQLIESLWLSRGFTAVLVTHDVQEAIALADRVVLIEEGRITLDLKVELPRPRARGNAAFAALEQRLLSRILNQTAATDAAIAA</sequence>
<dbReference type="GO" id="GO:0016887">
    <property type="term" value="F:ATP hydrolysis activity"/>
    <property type="evidence" value="ECO:0007669"/>
    <property type="project" value="InterPro"/>
</dbReference>
<reference evidence="9 10" key="1">
    <citation type="submission" date="2019-11" db="EMBL/GenBank/DDBJ databases">
        <title>Type strains purchased from KCTC, JCM and DSMZ.</title>
        <authorList>
            <person name="Lu H."/>
        </authorList>
    </citation>
    <scope>NUCLEOTIDE SEQUENCE [LARGE SCALE GENOMIC DNA]</scope>
    <source>
        <strain evidence="9 10">KCTC 22382</strain>
    </source>
</reference>
<proteinExistence type="inferred from homology"/>
<dbReference type="InterPro" id="IPR027417">
    <property type="entry name" value="P-loop_NTPase"/>
</dbReference>
<dbReference type="SUPFAM" id="SSF52540">
    <property type="entry name" value="P-loop containing nucleoside triphosphate hydrolases"/>
    <property type="match status" value="1"/>
</dbReference>
<evidence type="ECO:0000256" key="1">
    <source>
        <dbReference type="ARBA" id="ARBA00005417"/>
    </source>
</evidence>
<dbReference type="InterPro" id="IPR050166">
    <property type="entry name" value="ABC_transporter_ATP-bind"/>
</dbReference>
<dbReference type="SMART" id="SM00382">
    <property type="entry name" value="AAA"/>
    <property type="match status" value="1"/>
</dbReference>
<gene>
    <name evidence="9" type="ORF">GM676_03555</name>
</gene>